<evidence type="ECO:0000256" key="3">
    <source>
        <dbReference type="SAM" id="SignalP"/>
    </source>
</evidence>
<accession>A0A2N8S3Z4</accession>
<dbReference type="PANTHER" id="PTHR35936:SF25">
    <property type="entry name" value="ABC TRANSPORTER SUBSTRATE-BINDING PROTEIN"/>
    <property type="match status" value="1"/>
</dbReference>
<feature type="domain" description="Solute-binding protein family 3/N-terminal" evidence="4">
    <location>
        <begin position="23"/>
        <end position="245"/>
    </location>
</feature>
<feature type="signal peptide" evidence="3">
    <location>
        <begin position="1"/>
        <end position="21"/>
    </location>
</feature>
<dbReference type="OrthoDB" id="5562041at2"/>
<feature type="chain" id="PRO_5014640694" evidence="3">
    <location>
        <begin position="22"/>
        <end position="250"/>
    </location>
</feature>
<evidence type="ECO:0000259" key="4">
    <source>
        <dbReference type="SMART" id="SM00062"/>
    </source>
</evidence>
<proteinExistence type="inferred from homology"/>
<protein>
    <submittedName>
        <fullName evidence="5">Amino acid ABC transporter substrate-binding protein</fullName>
    </submittedName>
</protein>
<comment type="caution">
    <text evidence="5">The sequence shown here is derived from an EMBL/GenBank/DDBJ whole genome shotgun (WGS) entry which is preliminary data.</text>
</comment>
<name>A0A2N8S3Z4_STUST</name>
<dbReference type="InterPro" id="IPR001638">
    <property type="entry name" value="Solute-binding_3/MltF_N"/>
</dbReference>
<evidence type="ECO:0000256" key="1">
    <source>
        <dbReference type="ARBA" id="ARBA00010333"/>
    </source>
</evidence>
<sequence>MKGKRRYLALILLLASASLPAEVLRLAGNIWPPYTDKRLPGDGLSVDLIRTALGRGGYELEYIEVPWERALLGVKNGSYDMINGWPTVKRVDYTRSSRPFLINRMRWLQRRESDIRYEGLDSLLGYPIALSRGYVYSDELDDDTRLQKGYAANFVQAAKMLIAGRVDLTLEDERTALFHLNRELGHERDALSFVPGEFSQVGLSLVVRNDHPRAADIIATFDREIALMLDDGSYASIFLRHGVPPPEALP</sequence>
<dbReference type="Proteomes" id="UP000235925">
    <property type="component" value="Unassembled WGS sequence"/>
</dbReference>
<organism evidence="5 6">
    <name type="scientific">Stutzerimonas stutzeri</name>
    <name type="common">Pseudomonas stutzeri</name>
    <dbReference type="NCBI Taxonomy" id="316"/>
    <lineage>
        <taxon>Bacteria</taxon>
        <taxon>Pseudomonadati</taxon>
        <taxon>Pseudomonadota</taxon>
        <taxon>Gammaproteobacteria</taxon>
        <taxon>Pseudomonadales</taxon>
        <taxon>Pseudomonadaceae</taxon>
        <taxon>Stutzerimonas</taxon>
    </lineage>
</organism>
<evidence type="ECO:0000313" key="6">
    <source>
        <dbReference type="Proteomes" id="UP000235925"/>
    </source>
</evidence>
<dbReference type="EMBL" id="POUN01000002">
    <property type="protein sequence ID" value="PNF81332.1"/>
    <property type="molecule type" value="Genomic_DNA"/>
</dbReference>
<keyword evidence="2 3" id="KW-0732">Signal</keyword>
<gene>
    <name evidence="5" type="ORF">CXK92_05710</name>
</gene>
<dbReference type="PANTHER" id="PTHR35936">
    <property type="entry name" value="MEMBRANE-BOUND LYTIC MUREIN TRANSGLYCOSYLASE F"/>
    <property type="match status" value="1"/>
</dbReference>
<comment type="similarity">
    <text evidence="1">Belongs to the bacterial solute-binding protein 3 family.</text>
</comment>
<dbReference type="SMART" id="SM00062">
    <property type="entry name" value="PBPb"/>
    <property type="match status" value="1"/>
</dbReference>
<dbReference type="Gene3D" id="3.40.190.10">
    <property type="entry name" value="Periplasmic binding protein-like II"/>
    <property type="match status" value="2"/>
</dbReference>
<reference evidence="5 6" key="1">
    <citation type="submission" date="2018-01" db="EMBL/GenBank/DDBJ databases">
        <title>Denitrification phenotypes of diverse strains of Pseudomonas stutzeri.</title>
        <authorList>
            <person name="Milligan D.A."/>
            <person name="Bergaust L."/>
            <person name="Bakken L.R."/>
            <person name="Frostegard A."/>
        </authorList>
    </citation>
    <scope>NUCLEOTIDE SEQUENCE [LARGE SCALE GENOMIC DNA]</scope>
    <source>
        <strain evidence="5 6">KC</strain>
    </source>
</reference>
<evidence type="ECO:0000313" key="5">
    <source>
        <dbReference type="EMBL" id="PNF81332.1"/>
    </source>
</evidence>
<dbReference type="Pfam" id="PF00497">
    <property type="entry name" value="SBP_bac_3"/>
    <property type="match status" value="1"/>
</dbReference>
<dbReference type="SUPFAM" id="SSF53850">
    <property type="entry name" value="Periplasmic binding protein-like II"/>
    <property type="match status" value="1"/>
</dbReference>
<evidence type="ECO:0000256" key="2">
    <source>
        <dbReference type="ARBA" id="ARBA00022729"/>
    </source>
</evidence>
<dbReference type="AlphaFoldDB" id="A0A2N8S3Z4"/>
<dbReference type="RefSeq" id="WP_102824102.1">
    <property type="nucleotide sequence ID" value="NZ_CP139348.1"/>
</dbReference>